<evidence type="ECO:0000313" key="2">
    <source>
        <dbReference type="EMBL" id="KAF2677042.1"/>
    </source>
</evidence>
<proteinExistence type="predicted"/>
<dbReference type="EMBL" id="MU005626">
    <property type="protein sequence ID" value="KAF2677042.1"/>
    <property type="molecule type" value="Genomic_DNA"/>
</dbReference>
<feature type="chain" id="PRO_5026013032" description="Killer toxin Kp4 domain-containing protein" evidence="1">
    <location>
        <begin position="17"/>
        <end position="110"/>
    </location>
</feature>
<sequence>MRFFLIFAAFLSSALGSGIPPSATDIATGNNVASDAAAANCTGPLNCPGMVMIFDKDGYKGNLQYMISMYNLNHYFKDNADCYAIRQNFLSSVFLKTRLGRKHWGCWMYS</sequence>
<name>A0A6G1IFQ7_9PLEO</name>
<evidence type="ECO:0000256" key="1">
    <source>
        <dbReference type="SAM" id="SignalP"/>
    </source>
</evidence>
<gene>
    <name evidence="2" type="ORF">K458DRAFT_396303</name>
</gene>
<reference evidence="2" key="1">
    <citation type="journal article" date="2020" name="Stud. Mycol.">
        <title>101 Dothideomycetes genomes: a test case for predicting lifestyles and emergence of pathogens.</title>
        <authorList>
            <person name="Haridas S."/>
            <person name="Albert R."/>
            <person name="Binder M."/>
            <person name="Bloem J."/>
            <person name="Labutti K."/>
            <person name="Salamov A."/>
            <person name="Andreopoulos B."/>
            <person name="Baker S."/>
            <person name="Barry K."/>
            <person name="Bills G."/>
            <person name="Bluhm B."/>
            <person name="Cannon C."/>
            <person name="Castanera R."/>
            <person name="Culley D."/>
            <person name="Daum C."/>
            <person name="Ezra D."/>
            <person name="Gonzalez J."/>
            <person name="Henrissat B."/>
            <person name="Kuo A."/>
            <person name="Liang C."/>
            <person name="Lipzen A."/>
            <person name="Lutzoni F."/>
            <person name="Magnuson J."/>
            <person name="Mondo S."/>
            <person name="Nolan M."/>
            <person name="Ohm R."/>
            <person name="Pangilinan J."/>
            <person name="Park H.-J."/>
            <person name="Ramirez L."/>
            <person name="Alfaro M."/>
            <person name="Sun H."/>
            <person name="Tritt A."/>
            <person name="Yoshinaga Y."/>
            <person name="Zwiers L.-H."/>
            <person name="Turgeon B."/>
            <person name="Goodwin S."/>
            <person name="Spatafora J."/>
            <person name="Crous P."/>
            <person name="Grigoriev I."/>
        </authorList>
    </citation>
    <scope>NUCLEOTIDE SEQUENCE</scope>
    <source>
        <strain evidence="2">CBS 122367</strain>
    </source>
</reference>
<feature type="signal peptide" evidence="1">
    <location>
        <begin position="1"/>
        <end position="16"/>
    </location>
</feature>
<evidence type="ECO:0000313" key="3">
    <source>
        <dbReference type="Proteomes" id="UP000799291"/>
    </source>
</evidence>
<dbReference type="Proteomes" id="UP000799291">
    <property type="component" value="Unassembled WGS sequence"/>
</dbReference>
<evidence type="ECO:0008006" key="4">
    <source>
        <dbReference type="Google" id="ProtNLM"/>
    </source>
</evidence>
<accession>A0A6G1IFQ7</accession>
<keyword evidence="3" id="KW-1185">Reference proteome</keyword>
<dbReference type="AlphaFoldDB" id="A0A6G1IFQ7"/>
<protein>
    <recommendedName>
        <fullName evidence="4">Killer toxin Kp4 domain-containing protein</fullName>
    </recommendedName>
</protein>
<keyword evidence="1" id="KW-0732">Signal</keyword>
<organism evidence="2 3">
    <name type="scientific">Lentithecium fluviatile CBS 122367</name>
    <dbReference type="NCBI Taxonomy" id="1168545"/>
    <lineage>
        <taxon>Eukaryota</taxon>
        <taxon>Fungi</taxon>
        <taxon>Dikarya</taxon>
        <taxon>Ascomycota</taxon>
        <taxon>Pezizomycotina</taxon>
        <taxon>Dothideomycetes</taxon>
        <taxon>Pleosporomycetidae</taxon>
        <taxon>Pleosporales</taxon>
        <taxon>Massarineae</taxon>
        <taxon>Lentitheciaceae</taxon>
        <taxon>Lentithecium</taxon>
    </lineage>
</organism>